<dbReference type="SUPFAM" id="SSF103473">
    <property type="entry name" value="MFS general substrate transporter"/>
    <property type="match status" value="1"/>
</dbReference>
<comment type="subcellular location">
    <subcellularLocation>
        <location evidence="1">Membrane</location>
        <topology evidence="1">Multi-pass membrane protein</topology>
    </subcellularLocation>
</comment>
<dbReference type="Proteomes" id="UP000054166">
    <property type="component" value="Unassembled WGS sequence"/>
</dbReference>
<dbReference type="GO" id="GO:0005886">
    <property type="term" value="C:plasma membrane"/>
    <property type="evidence" value="ECO:0007669"/>
    <property type="project" value="TreeGrafter"/>
</dbReference>
<keyword evidence="2 5" id="KW-0812">Transmembrane</keyword>
<dbReference type="InterPro" id="IPR011701">
    <property type="entry name" value="MFS"/>
</dbReference>
<dbReference type="InParanoid" id="A0A0C3FDA3"/>
<evidence type="ECO:0000256" key="5">
    <source>
        <dbReference type="SAM" id="Phobius"/>
    </source>
</evidence>
<organism evidence="7 8">
    <name type="scientific">Piloderma croceum (strain F 1598)</name>
    <dbReference type="NCBI Taxonomy" id="765440"/>
    <lineage>
        <taxon>Eukaryota</taxon>
        <taxon>Fungi</taxon>
        <taxon>Dikarya</taxon>
        <taxon>Basidiomycota</taxon>
        <taxon>Agaricomycotina</taxon>
        <taxon>Agaricomycetes</taxon>
        <taxon>Agaricomycetidae</taxon>
        <taxon>Atheliales</taxon>
        <taxon>Atheliaceae</taxon>
        <taxon>Piloderma</taxon>
    </lineage>
</organism>
<dbReference type="InterPro" id="IPR036259">
    <property type="entry name" value="MFS_trans_sf"/>
</dbReference>
<evidence type="ECO:0000259" key="6">
    <source>
        <dbReference type="PROSITE" id="PS50850"/>
    </source>
</evidence>
<keyword evidence="4 5" id="KW-0472">Membrane</keyword>
<reference evidence="7 8" key="1">
    <citation type="submission" date="2014-04" db="EMBL/GenBank/DDBJ databases">
        <authorList>
            <consortium name="DOE Joint Genome Institute"/>
            <person name="Kuo A."/>
            <person name="Tarkka M."/>
            <person name="Buscot F."/>
            <person name="Kohler A."/>
            <person name="Nagy L.G."/>
            <person name="Floudas D."/>
            <person name="Copeland A."/>
            <person name="Barry K.W."/>
            <person name="Cichocki N."/>
            <person name="Veneault-Fourrey C."/>
            <person name="LaButti K."/>
            <person name="Lindquist E.A."/>
            <person name="Lipzen A."/>
            <person name="Lundell T."/>
            <person name="Morin E."/>
            <person name="Murat C."/>
            <person name="Sun H."/>
            <person name="Tunlid A."/>
            <person name="Henrissat B."/>
            <person name="Grigoriev I.V."/>
            <person name="Hibbett D.S."/>
            <person name="Martin F."/>
            <person name="Nordberg H.P."/>
            <person name="Cantor M.N."/>
            <person name="Hua S.X."/>
        </authorList>
    </citation>
    <scope>NUCLEOTIDE SEQUENCE [LARGE SCALE GENOMIC DNA]</scope>
    <source>
        <strain evidence="7 8">F 1598</strain>
    </source>
</reference>
<dbReference type="GO" id="GO:0022857">
    <property type="term" value="F:transmembrane transporter activity"/>
    <property type="evidence" value="ECO:0007669"/>
    <property type="project" value="InterPro"/>
</dbReference>
<dbReference type="EMBL" id="KN833022">
    <property type="protein sequence ID" value="KIM77704.1"/>
    <property type="molecule type" value="Genomic_DNA"/>
</dbReference>
<keyword evidence="8" id="KW-1185">Reference proteome</keyword>
<protein>
    <recommendedName>
        <fullName evidence="6">Major facilitator superfamily (MFS) profile domain-containing protein</fullName>
    </recommendedName>
</protein>
<evidence type="ECO:0000256" key="3">
    <source>
        <dbReference type="ARBA" id="ARBA00022989"/>
    </source>
</evidence>
<accession>A0A0C3FDA3</accession>
<evidence type="ECO:0000313" key="8">
    <source>
        <dbReference type="Proteomes" id="UP000054166"/>
    </source>
</evidence>
<evidence type="ECO:0000256" key="1">
    <source>
        <dbReference type="ARBA" id="ARBA00004141"/>
    </source>
</evidence>
<dbReference type="Pfam" id="PF07690">
    <property type="entry name" value="MFS_1"/>
    <property type="match status" value="1"/>
</dbReference>
<name>A0A0C3FDA3_PILCF</name>
<sequence>MTHWHIIQIPDHPSFDLTYTPASMVQILYPIPALSPSLHRTIRCRFRAGGIHPIAKEFKVTKQQASYFTTTYTLFGGITSLLITPYVNLYGRRPAYILLTIIAIASNIGSAYATTYGGEIVSRIFVGVGASVSLAIGAATICDMFFQGERGRFMGFYSLAITNGPHFGPIAGGFVSLNLG</sequence>
<evidence type="ECO:0000313" key="7">
    <source>
        <dbReference type="EMBL" id="KIM77704.1"/>
    </source>
</evidence>
<dbReference type="OrthoDB" id="5215911at2759"/>
<evidence type="ECO:0000256" key="2">
    <source>
        <dbReference type="ARBA" id="ARBA00022692"/>
    </source>
</evidence>
<feature type="transmembrane region" description="Helical" evidence="5">
    <location>
        <begin position="65"/>
        <end position="83"/>
    </location>
</feature>
<reference evidence="8" key="2">
    <citation type="submission" date="2015-01" db="EMBL/GenBank/DDBJ databases">
        <title>Evolutionary Origins and Diversification of the Mycorrhizal Mutualists.</title>
        <authorList>
            <consortium name="DOE Joint Genome Institute"/>
            <consortium name="Mycorrhizal Genomics Consortium"/>
            <person name="Kohler A."/>
            <person name="Kuo A."/>
            <person name="Nagy L.G."/>
            <person name="Floudas D."/>
            <person name="Copeland A."/>
            <person name="Barry K.W."/>
            <person name="Cichocki N."/>
            <person name="Veneault-Fourrey C."/>
            <person name="LaButti K."/>
            <person name="Lindquist E.A."/>
            <person name="Lipzen A."/>
            <person name="Lundell T."/>
            <person name="Morin E."/>
            <person name="Murat C."/>
            <person name="Riley R."/>
            <person name="Ohm R."/>
            <person name="Sun H."/>
            <person name="Tunlid A."/>
            <person name="Henrissat B."/>
            <person name="Grigoriev I.V."/>
            <person name="Hibbett D.S."/>
            <person name="Martin F."/>
        </authorList>
    </citation>
    <scope>NUCLEOTIDE SEQUENCE [LARGE SCALE GENOMIC DNA]</scope>
    <source>
        <strain evidence="8">F 1598</strain>
    </source>
</reference>
<dbReference type="HOGENOM" id="CLU_1496793_0_0_1"/>
<feature type="transmembrane region" description="Helical" evidence="5">
    <location>
        <begin position="120"/>
        <end position="146"/>
    </location>
</feature>
<keyword evidence="3 5" id="KW-1133">Transmembrane helix</keyword>
<feature type="transmembrane region" description="Helical" evidence="5">
    <location>
        <begin position="95"/>
        <end position="114"/>
    </location>
</feature>
<dbReference type="Gene3D" id="1.20.1720.10">
    <property type="entry name" value="Multidrug resistance protein D"/>
    <property type="match status" value="1"/>
</dbReference>
<evidence type="ECO:0000256" key="4">
    <source>
        <dbReference type="ARBA" id="ARBA00023136"/>
    </source>
</evidence>
<dbReference type="InterPro" id="IPR020846">
    <property type="entry name" value="MFS_dom"/>
</dbReference>
<gene>
    <name evidence="7" type="ORF">PILCRDRAFT_613073</name>
</gene>
<feature type="domain" description="Major facilitator superfamily (MFS) profile" evidence="6">
    <location>
        <begin position="25"/>
        <end position="180"/>
    </location>
</feature>
<dbReference type="AlphaFoldDB" id="A0A0C3FDA3"/>
<dbReference type="STRING" id="765440.A0A0C3FDA3"/>
<dbReference type="PANTHER" id="PTHR23502:SF34">
    <property type="entry name" value="PROTEIN HOL1"/>
    <property type="match status" value="1"/>
</dbReference>
<dbReference type="PANTHER" id="PTHR23502">
    <property type="entry name" value="MAJOR FACILITATOR SUPERFAMILY"/>
    <property type="match status" value="1"/>
</dbReference>
<proteinExistence type="predicted"/>
<dbReference type="PROSITE" id="PS50850">
    <property type="entry name" value="MFS"/>
    <property type="match status" value="1"/>
</dbReference>